<evidence type="ECO:0000313" key="2">
    <source>
        <dbReference type="EMBL" id="CAK0846911.1"/>
    </source>
</evidence>
<evidence type="ECO:0000256" key="1">
    <source>
        <dbReference type="SAM" id="MobiDB-lite"/>
    </source>
</evidence>
<sequence>GEHGDLHSAECRISAPARPRDEFGSNIRRIRPQLHCAQVRQNSWGRRPAMPVFDGVYIKSDGVKYTIRRKPLSFLGPDIWILEHTDEPLRFILAATGHVVTGDWPRCHLHADFPHSQIRGYLQPAGIWWDNGTTWYLISGHEPVQRTRPAAAPLAGAPAPEPAPPKGAWPEAARLAPPAVAGTSGASRSQEGRPRAAAGTGSGPPALAQVAPTQPAASHAEAGVGQTSPDKSTEPGGAAWPAEGLLNGRNVEPRGPEHLEDQIKLETPSLKYHESLEEQIRATRDGLHKFGGTILFSHILVPCLAHGSRLIYAPDEVALAIADKVYGGAPTAYHGARDWLIDIWKKAPSDHIEGFKKVIQINWPIIVTFMLGMFIFHERGQALKCTMQNTFVGWAELNREMCYLARFFSISALMVVRLIVSNVLPFTSPAFAYLIAKSQDQGEERISEPSTSWRAACQRELLCLFSTWWRAATALGRTFSPRSGPALLRTTCLSRSGCAHSSWSRRSLPQRGWT</sequence>
<feature type="region of interest" description="Disordered" evidence="1">
    <location>
        <begin position="149"/>
        <end position="255"/>
    </location>
</feature>
<organism evidence="2 3">
    <name type="scientific">Prorocentrum cordatum</name>
    <dbReference type="NCBI Taxonomy" id="2364126"/>
    <lineage>
        <taxon>Eukaryota</taxon>
        <taxon>Sar</taxon>
        <taxon>Alveolata</taxon>
        <taxon>Dinophyceae</taxon>
        <taxon>Prorocentrales</taxon>
        <taxon>Prorocentraceae</taxon>
        <taxon>Prorocentrum</taxon>
    </lineage>
</organism>
<dbReference type="EMBL" id="CAUYUJ010014856">
    <property type="protein sequence ID" value="CAK0846911.1"/>
    <property type="molecule type" value="Genomic_DNA"/>
</dbReference>
<reference evidence="2" key="1">
    <citation type="submission" date="2023-10" db="EMBL/GenBank/DDBJ databases">
        <authorList>
            <person name="Chen Y."/>
            <person name="Shah S."/>
            <person name="Dougan E. K."/>
            <person name="Thang M."/>
            <person name="Chan C."/>
        </authorList>
    </citation>
    <scope>NUCLEOTIDE SEQUENCE [LARGE SCALE GENOMIC DNA]</scope>
</reference>
<accession>A0ABN9TM07</accession>
<dbReference type="Proteomes" id="UP001189429">
    <property type="component" value="Unassembled WGS sequence"/>
</dbReference>
<gene>
    <name evidence="2" type="ORF">PCOR1329_LOCUS40281</name>
</gene>
<keyword evidence="3" id="KW-1185">Reference proteome</keyword>
<name>A0ABN9TM07_9DINO</name>
<feature type="compositionally biased region" description="Low complexity" evidence="1">
    <location>
        <begin position="149"/>
        <end position="158"/>
    </location>
</feature>
<comment type="caution">
    <text evidence="2">The sequence shown here is derived from an EMBL/GenBank/DDBJ whole genome shotgun (WGS) entry which is preliminary data.</text>
</comment>
<proteinExistence type="predicted"/>
<protein>
    <submittedName>
        <fullName evidence="2">Uncharacterized protein</fullName>
    </submittedName>
</protein>
<evidence type="ECO:0000313" key="3">
    <source>
        <dbReference type="Proteomes" id="UP001189429"/>
    </source>
</evidence>
<feature type="non-terminal residue" evidence="2">
    <location>
        <position position="1"/>
    </location>
</feature>